<evidence type="ECO:0000313" key="1">
    <source>
        <dbReference type="EMBL" id="MBU2759554.1"/>
    </source>
</evidence>
<accession>A0ABS5ZWK0</accession>
<protein>
    <submittedName>
        <fullName evidence="1">Uncharacterized protein</fullName>
    </submittedName>
</protein>
<gene>
    <name evidence="1" type="ORF">HAP95_05205</name>
</gene>
<evidence type="ECO:0000313" key="2">
    <source>
        <dbReference type="Proteomes" id="UP000755654"/>
    </source>
</evidence>
<proteinExistence type="predicted"/>
<name>A0ABS5ZWK0_9PROT</name>
<keyword evidence="2" id="KW-1185">Reference proteome</keyword>
<dbReference type="Proteomes" id="UP000755654">
    <property type="component" value="Unassembled WGS sequence"/>
</dbReference>
<comment type="caution">
    <text evidence="1">The sequence shown here is derived from an EMBL/GenBank/DDBJ whole genome shotgun (WGS) entry which is preliminary data.</text>
</comment>
<dbReference type="EMBL" id="JAAOMP010000048">
    <property type="protein sequence ID" value="MBU2759554.1"/>
    <property type="molecule type" value="Genomic_DNA"/>
</dbReference>
<dbReference type="RefSeq" id="WP_215883253.1">
    <property type="nucleotide sequence ID" value="NZ_JAAOMP010000048.1"/>
</dbReference>
<sequence length="67" mass="7604">MDKKIIKEKCSVCGKPVEDDGGYHGTSLDHYECHARRKLSSENLVESLLNTSLGDGWRKDKRPDELN</sequence>
<organism evidence="1 2">
    <name type="scientific">Acidithiobacillus sulfurivorans</name>
    <dbReference type="NCBI Taxonomy" id="1958756"/>
    <lineage>
        <taxon>Bacteria</taxon>
        <taxon>Pseudomonadati</taxon>
        <taxon>Pseudomonadota</taxon>
        <taxon>Acidithiobacillia</taxon>
        <taxon>Acidithiobacillales</taxon>
        <taxon>Acidithiobacillaceae</taxon>
        <taxon>Acidithiobacillus</taxon>
    </lineage>
</organism>
<reference evidence="1 2" key="1">
    <citation type="journal article" date="2021" name="ISME J.">
        <title>Genomic evolution of the class Acidithiobacillia: deep-branching Proteobacteria living in extreme acidic conditions.</title>
        <authorList>
            <person name="Moya-Beltran A."/>
            <person name="Beard S."/>
            <person name="Rojas-Villalobos C."/>
            <person name="Issotta F."/>
            <person name="Gallardo Y."/>
            <person name="Ulloa R."/>
            <person name="Giaveno A."/>
            <person name="Degli Esposti M."/>
            <person name="Johnson D.B."/>
            <person name="Quatrini R."/>
        </authorList>
    </citation>
    <scope>NUCLEOTIDE SEQUENCE [LARGE SCALE GENOMIC DNA]</scope>
    <source>
        <strain evidence="1 2">RW2</strain>
    </source>
</reference>